<evidence type="ECO:0000313" key="2">
    <source>
        <dbReference type="EMBL" id="SVE13012.1"/>
    </source>
</evidence>
<name>A0A383AZ79_9ZZZZ</name>
<dbReference type="PANTHER" id="PTHR43685">
    <property type="entry name" value="GLYCOSYLTRANSFERASE"/>
    <property type="match status" value="1"/>
</dbReference>
<dbReference type="SUPFAM" id="SSF53448">
    <property type="entry name" value="Nucleotide-diphospho-sugar transferases"/>
    <property type="match status" value="1"/>
</dbReference>
<proteinExistence type="predicted"/>
<protein>
    <recommendedName>
        <fullName evidence="1">Glycosyltransferase 2-like domain-containing protein</fullName>
    </recommendedName>
</protein>
<feature type="domain" description="Glycosyltransferase 2-like" evidence="1">
    <location>
        <begin position="21"/>
        <end position="129"/>
    </location>
</feature>
<dbReference type="AlphaFoldDB" id="A0A383AZ79"/>
<feature type="non-terminal residue" evidence="2">
    <location>
        <position position="182"/>
    </location>
</feature>
<gene>
    <name evidence="2" type="ORF">METZ01_LOCUS465866</name>
</gene>
<organism evidence="2">
    <name type="scientific">marine metagenome</name>
    <dbReference type="NCBI Taxonomy" id="408172"/>
    <lineage>
        <taxon>unclassified sequences</taxon>
        <taxon>metagenomes</taxon>
        <taxon>ecological metagenomes</taxon>
    </lineage>
</organism>
<dbReference type="EMBL" id="UINC01196134">
    <property type="protein sequence ID" value="SVE13012.1"/>
    <property type="molecule type" value="Genomic_DNA"/>
</dbReference>
<accession>A0A383AZ79</accession>
<evidence type="ECO:0000259" key="1">
    <source>
        <dbReference type="Pfam" id="PF00535"/>
    </source>
</evidence>
<dbReference type="Pfam" id="PF00535">
    <property type="entry name" value="Glycos_transf_2"/>
    <property type="match status" value="1"/>
</dbReference>
<reference evidence="2" key="1">
    <citation type="submission" date="2018-05" db="EMBL/GenBank/DDBJ databases">
        <authorList>
            <person name="Lanie J.A."/>
            <person name="Ng W.-L."/>
            <person name="Kazmierczak K.M."/>
            <person name="Andrzejewski T.M."/>
            <person name="Davidsen T.M."/>
            <person name="Wayne K.J."/>
            <person name="Tettelin H."/>
            <person name="Glass J.I."/>
            <person name="Rusch D."/>
            <person name="Podicherti R."/>
            <person name="Tsui H.-C.T."/>
            <person name="Winkler M.E."/>
        </authorList>
    </citation>
    <scope>NUCLEOTIDE SEQUENCE</scope>
</reference>
<dbReference type="InterPro" id="IPR050834">
    <property type="entry name" value="Glycosyltransf_2"/>
</dbReference>
<dbReference type="PANTHER" id="PTHR43685:SF3">
    <property type="entry name" value="SLR2126 PROTEIN"/>
    <property type="match status" value="1"/>
</dbReference>
<dbReference type="Gene3D" id="3.90.550.10">
    <property type="entry name" value="Spore Coat Polysaccharide Biosynthesis Protein SpsA, Chain A"/>
    <property type="match status" value="1"/>
</dbReference>
<dbReference type="InterPro" id="IPR001173">
    <property type="entry name" value="Glyco_trans_2-like"/>
</dbReference>
<dbReference type="InterPro" id="IPR029044">
    <property type="entry name" value="Nucleotide-diphossugar_trans"/>
</dbReference>
<sequence length="182" mass="20133">MGYIYTNFILDQVIIPHMRISLTITVHNEEANIRRLFSSILEQTRLPDELIICDGGSTDNTVAIMSEYSDQLPLTVLVRPGVNISTGRNVAIRESSGDIIAVTDAGVRLEADWIELLTTCFKQQDVHHAAGFFCADVSTAFETAMGATVLPTLEDIRPQTFLPSSRSVAFRKEAWEKVGGYP</sequence>